<dbReference type="InterPro" id="IPR035994">
    <property type="entry name" value="Nucleoside_phosphorylase_sf"/>
</dbReference>
<name>A0ABV1DDD4_9FIRM</name>
<dbReference type="EMBL" id="JBBMFM010000125">
    <property type="protein sequence ID" value="MEQ2427758.1"/>
    <property type="molecule type" value="Genomic_DNA"/>
</dbReference>
<dbReference type="Gene3D" id="3.40.50.1580">
    <property type="entry name" value="Nucleoside phosphorylase domain"/>
    <property type="match status" value="1"/>
</dbReference>
<proteinExistence type="predicted"/>
<dbReference type="Proteomes" id="UP001454086">
    <property type="component" value="Unassembled WGS sequence"/>
</dbReference>
<evidence type="ECO:0000313" key="1">
    <source>
        <dbReference type="EMBL" id="MEQ2427758.1"/>
    </source>
</evidence>
<dbReference type="SUPFAM" id="SSF53167">
    <property type="entry name" value="Purine and uridine phosphorylases"/>
    <property type="match status" value="1"/>
</dbReference>
<sequence>MKTFHNEARPGQIGSTVLMPGDPLRAKYIADTYLSDVVCYNRVRG</sequence>
<reference evidence="1 2" key="1">
    <citation type="submission" date="2024-03" db="EMBL/GenBank/DDBJ databases">
        <title>Human intestinal bacterial collection.</title>
        <authorList>
            <person name="Pauvert C."/>
            <person name="Hitch T.C.A."/>
            <person name="Clavel T."/>
        </authorList>
    </citation>
    <scope>NUCLEOTIDE SEQUENCE [LARGE SCALE GENOMIC DNA]</scope>
    <source>
        <strain evidence="1 2">CLA-SR-H021</strain>
    </source>
</reference>
<accession>A0ABV1DDD4</accession>
<organism evidence="1 2">
    <name type="scientific">Enterocloster hominis</name>
    <name type="common">ex Hitch et al. 2024</name>
    <dbReference type="NCBI Taxonomy" id="1917870"/>
    <lineage>
        <taxon>Bacteria</taxon>
        <taxon>Bacillati</taxon>
        <taxon>Bacillota</taxon>
        <taxon>Clostridia</taxon>
        <taxon>Lachnospirales</taxon>
        <taxon>Lachnospiraceae</taxon>
        <taxon>Enterocloster</taxon>
    </lineage>
</organism>
<keyword evidence="2" id="KW-1185">Reference proteome</keyword>
<feature type="non-terminal residue" evidence="1">
    <location>
        <position position="45"/>
    </location>
</feature>
<gene>
    <name evidence="1" type="ORF">WMQ36_22595</name>
</gene>
<comment type="caution">
    <text evidence="1">The sequence shown here is derived from an EMBL/GenBank/DDBJ whole genome shotgun (WGS) entry which is preliminary data.</text>
</comment>
<protein>
    <submittedName>
        <fullName evidence="1">Purine-nucleoside phosphorylase</fullName>
    </submittedName>
</protein>
<evidence type="ECO:0000313" key="2">
    <source>
        <dbReference type="Proteomes" id="UP001454086"/>
    </source>
</evidence>